<reference evidence="2" key="1">
    <citation type="submission" date="2021-05" db="EMBL/GenBank/DDBJ databases">
        <authorList>
            <person name="Alioto T."/>
            <person name="Alioto T."/>
            <person name="Gomez Garrido J."/>
        </authorList>
    </citation>
    <scope>NUCLEOTIDE SEQUENCE</scope>
</reference>
<dbReference type="EMBL" id="HBUE01118576">
    <property type="protein sequence ID" value="CAG6491434.1"/>
    <property type="molecule type" value="Transcribed_RNA"/>
</dbReference>
<keyword evidence="1" id="KW-0812">Transmembrane</keyword>
<sequence length="258" mass="29413">MKGYSKTIILVEFGIKVFPVRLLFLYLLWTIRLVPSIISTLSLSPLLSLCLSAPSSTFSGTSPSSLPSMVAKLDQDVRIDPFVPGCVEFIDLRLRYLLHRHAVAGQQRNQTAHKFRRELILGQHQGITVRFDHCLHPRSVRATQQQCLCVPIHNVCLQRVEVVIVQEPLPGITQRTKPHRNRTHVFLHGHQAVKCRILGDRTHVAAEVFFAPQVSIEIDLGGLSCRSWVPFLNRRHVEIFRFHPSQPLCLFLQPLAFR</sequence>
<feature type="transmembrane region" description="Helical" evidence="1">
    <location>
        <begin position="7"/>
        <end position="29"/>
    </location>
</feature>
<organism evidence="2">
    <name type="scientific">Culex pipiens</name>
    <name type="common">House mosquito</name>
    <dbReference type="NCBI Taxonomy" id="7175"/>
    <lineage>
        <taxon>Eukaryota</taxon>
        <taxon>Metazoa</taxon>
        <taxon>Ecdysozoa</taxon>
        <taxon>Arthropoda</taxon>
        <taxon>Hexapoda</taxon>
        <taxon>Insecta</taxon>
        <taxon>Pterygota</taxon>
        <taxon>Neoptera</taxon>
        <taxon>Endopterygota</taxon>
        <taxon>Diptera</taxon>
        <taxon>Nematocera</taxon>
        <taxon>Culicoidea</taxon>
        <taxon>Culicidae</taxon>
        <taxon>Culicinae</taxon>
        <taxon>Culicini</taxon>
        <taxon>Culex</taxon>
        <taxon>Culex</taxon>
    </lineage>
</organism>
<accession>A0A8D8CEV4</accession>
<keyword evidence="1" id="KW-1133">Transmembrane helix</keyword>
<proteinExistence type="predicted"/>
<protein>
    <submittedName>
        <fullName evidence="2">(northern house mosquito) hypothetical protein</fullName>
    </submittedName>
</protein>
<evidence type="ECO:0000256" key="1">
    <source>
        <dbReference type="SAM" id="Phobius"/>
    </source>
</evidence>
<evidence type="ECO:0000313" key="2">
    <source>
        <dbReference type="EMBL" id="CAG6491434.1"/>
    </source>
</evidence>
<keyword evidence="1" id="KW-0472">Membrane</keyword>
<dbReference type="AlphaFoldDB" id="A0A8D8CEV4"/>
<name>A0A8D8CEV4_CULPI</name>